<evidence type="ECO:0000313" key="1">
    <source>
        <dbReference type="EMBL" id="KAI2384554.1"/>
    </source>
</evidence>
<gene>
    <name evidence="1" type="primary">CDC43</name>
    <name evidence="1" type="ORF">LOY88_004602</name>
</gene>
<sequence length="426" mass="47856">MADSPFFWKDRHIKYFLRCLKTFLPHQYTPNDANRMTLAFFVVAGLDLLGYLHTGLSASERQGYIDWVYHCQVHSGGFRGFTGTDFGDAKRTSNNECWDPANLPATFFALVTLLILGDDLARVKREDCLNWLQTMQRADGSFGEVLGPNGEIAGGRDLRFCCCAAGIRYILRGKNPNLLAVDDIDSWKLRSFVCASQTYDGGFAQAPGLESHAGLTYCGLGALHFLDHPEENLDNRCYTSSRVIDAGELGDEKFESLVRWLVFRQTNLLYDDNETDDDDHVDDVKQPVKSFSPDESTDEQIHLLPFLPEASQWPIEQQSYAGFNGRTNKISDTCYCFWVTGSLALLHRVNVIDAEACKKYLLEKTQHLVGGFGKGVGELPDVLHSYLGLASLSLLGEPEIDRIDPAFCTSKRARQHLESLPWWKGQ</sequence>
<name>A0ACB8UT00_9EURO</name>
<organism evidence="1">
    <name type="scientific">Ophidiomyces ophidiicola</name>
    <dbReference type="NCBI Taxonomy" id="1387563"/>
    <lineage>
        <taxon>Eukaryota</taxon>
        <taxon>Fungi</taxon>
        <taxon>Dikarya</taxon>
        <taxon>Ascomycota</taxon>
        <taxon>Pezizomycotina</taxon>
        <taxon>Eurotiomycetes</taxon>
        <taxon>Eurotiomycetidae</taxon>
        <taxon>Onygenales</taxon>
        <taxon>Onygenaceae</taxon>
        <taxon>Ophidiomyces</taxon>
    </lineage>
</organism>
<protein>
    <submittedName>
        <fullName evidence="1">Geranylgeranyl transferase type-1 subunit beta</fullName>
        <ecNumber evidence="1">2.5.1.59</ecNumber>
    </submittedName>
</protein>
<keyword evidence="1" id="KW-0808">Transferase</keyword>
<proteinExistence type="predicted"/>
<dbReference type="EC" id="2.5.1.59" evidence="1"/>
<comment type="caution">
    <text evidence="1">The sequence shown here is derived from an EMBL/GenBank/DDBJ whole genome shotgun (WGS) entry which is preliminary data.</text>
</comment>
<accession>A0ACB8UT00</accession>
<reference evidence="1" key="1">
    <citation type="journal article" date="2022" name="bioRxiv">
        <title>Population genetic analysis of Ophidiomyces ophidiicola, the causative agent of snake fungal disease, indicates recent introductions to the USA.</title>
        <authorList>
            <person name="Ladner J.T."/>
            <person name="Palmer J.M."/>
            <person name="Ettinger C.L."/>
            <person name="Stajich J.E."/>
            <person name="Farrell T.M."/>
            <person name="Glorioso B.M."/>
            <person name="Lawson B."/>
            <person name="Price S.J."/>
            <person name="Stengle A.G."/>
            <person name="Grear D.A."/>
            <person name="Lorch J.M."/>
        </authorList>
    </citation>
    <scope>NUCLEOTIDE SEQUENCE</scope>
    <source>
        <strain evidence="1">NWHC 24266-5</strain>
    </source>
</reference>
<dbReference type="EMBL" id="JALBCA010000071">
    <property type="protein sequence ID" value="KAI2384554.1"/>
    <property type="molecule type" value="Genomic_DNA"/>
</dbReference>